<gene>
    <name evidence="1" type="ORF">FRZ44_14300</name>
</gene>
<protein>
    <submittedName>
        <fullName evidence="1">Uncharacterized protein</fullName>
    </submittedName>
</protein>
<evidence type="ECO:0000313" key="1">
    <source>
        <dbReference type="EMBL" id="QEX16138.1"/>
    </source>
</evidence>
<dbReference type="EMBL" id="CP042906">
    <property type="protein sequence ID" value="QEX16138.1"/>
    <property type="molecule type" value="Genomic_DNA"/>
</dbReference>
<accession>A0A5J6MFC1</accession>
<dbReference type="Proteomes" id="UP000326202">
    <property type="component" value="Chromosome"/>
</dbReference>
<dbReference type="KEGG" id="htq:FRZ44_14300"/>
<dbReference type="AlphaFoldDB" id="A0A5J6MFC1"/>
<proteinExistence type="predicted"/>
<reference evidence="1 2" key="1">
    <citation type="submission" date="2019-08" db="EMBL/GenBank/DDBJ databases">
        <title>Hyperibacter terrae gen. nov., sp. nov. and Hyperibacter viscosus sp. nov., two new members in the family Rhodospirillaceae isolated from the rhizosphere of Hypericum perforatum.</title>
        <authorList>
            <person name="Noviana Z."/>
        </authorList>
    </citation>
    <scope>NUCLEOTIDE SEQUENCE [LARGE SCALE GENOMIC DNA]</scope>
    <source>
        <strain evidence="1 2">R5913</strain>
    </source>
</reference>
<evidence type="ECO:0000313" key="2">
    <source>
        <dbReference type="Proteomes" id="UP000326202"/>
    </source>
</evidence>
<organism evidence="1 2">
    <name type="scientific">Hypericibacter terrae</name>
    <dbReference type="NCBI Taxonomy" id="2602015"/>
    <lineage>
        <taxon>Bacteria</taxon>
        <taxon>Pseudomonadati</taxon>
        <taxon>Pseudomonadota</taxon>
        <taxon>Alphaproteobacteria</taxon>
        <taxon>Rhodospirillales</taxon>
        <taxon>Dongiaceae</taxon>
        <taxon>Hypericibacter</taxon>
    </lineage>
</organism>
<name>A0A5J6MFC1_9PROT</name>
<sequence>MTKSSEASLGSSGEEAGLFRSGALWLTAALAKTATANVNHDSRSEASWDSLGTPAPPCCGQNIRIARRTKSAAIIAKVAMRAVLTGIACAPGTLPLFLAKSVKYGGDPAHAKRALAAANICVSRACAWCC</sequence>
<keyword evidence="2" id="KW-1185">Reference proteome</keyword>